<evidence type="ECO:0000313" key="2">
    <source>
        <dbReference type="EMBL" id="CCI83680.1"/>
    </source>
</evidence>
<evidence type="ECO:0000256" key="1">
    <source>
        <dbReference type="SAM" id="MobiDB-lite"/>
    </source>
</evidence>
<sequence length="168" mass="18650">MCMVGQSTPRPGVPGRRRAEGLDLPGVTTRRHCSRPGCDRIAVATMTYAYAESTVVVRPLAAASSPHSWDLCERHAERITAPVGWELVRVDRVEIDDEDDLTALAEAVAEQGRSRGLVSSPSVDASEQERALDPRTSRHPVYRTKRVAEERRRRRSHLRVVRGGGDED</sequence>
<name>I7KJL3_9CORY</name>
<protein>
    <recommendedName>
        <fullName evidence="4">DUF3499 domain-containing protein</fullName>
    </recommendedName>
</protein>
<dbReference type="EMBL" id="CAJZ01000128">
    <property type="protein sequence ID" value="CCI83680.1"/>
    <property type="molecule type" value="Genomic_DNA"/>
</dbReference>
<gene>
    <name evidence="2" type="ORF">BN46_0952</name>
</gene>
<dbReference type="AlphaFoldDB" id="I7KJL3"/>
<feature type="compositionally biased region" description="Basic and acidic residues" evidence="1">
    <location>
        <begin position="127"/>
        <end position="136"/>
    </location>
</feature>
<reference evidence="2 3" key="1">
    <citation type="journal article" date="2012" name="J. Bacteriol.">
        <title>Draft Genome Sequence of Turicella otitidis ATCC 51513, Isolated from Middle Ear Fluid from a Child with Otitis Media.</title>
        <authorList>
            <person name="Brinkrolf K."/>
            <person name="Schneider J."/>
            <person name="Knecht M."/>
            <person name="Ruckert C."/>
            <person name="Tauch A."/>
        </authorList>
    </citation>
    <scope>NUCLEOTIDE SEQUENCE [LARGE SCALE GENOMIC DNA]</scope>
    <source>
        <strain evidence="2 3">ATCC 51513</strain>
    </source>
</reference>
<dbReference type="Proteomes" id="UP000011016">
    <property type="component" value="Unassembled WGS sequence"/>
</dbReference>
<comment type="caution">
    <text evidence="2">The sequence shown here is derived from an EMBL/GenBank/DDBJ whole genome shotgun (WGS) entry which is preliminary data.</text>
</comment>
<proteinExistence type="predicted"/>
<evidence type="ECO:0008006" key="4">
    <source>
        <dbReference type="Google" id="ProtNLM"/>
    </source>
</evidence>
<accession>I7KJL3</accession>
<feature type="region of interest" description="Disordered" evidence="1">
    <location>
        <begin position="1"/>
        <end position="21"/>
    </location>
</feature>
<evidence type="ECO:0000313" key="3">
    <source>
        <dbReference type="Proteomes" id="UP000011016"/>
    </source>
</evidence>
<feature type="region of interest" description="Disordered" evidence="1">
    <location>
        <begin position="112"/>
        <end position="168"/>
    </location>
</feature>
<dbReference type="InterPro" id="IPR021888">
    <property type="entry name" value="DUF3499"/>
</dbReference>
<dbReference type="Pfam" id="PF12005">
    <property type="entry name" value="DUF3499"/>
    <property type="match status" value="1"/>
</dbReference>
<organism evidence="2 3">
    <name type="scientific">Corynebacterium otitidis ATCC 51513</name>
    <dbReference type="NCBI Taxonomy" id="883169"/>
    <lineage>
        <taxon>Bacteria</taxon>
        <taxon>Bacillati</taxon>
        <taxon>Actinomycetota</taxon>
        <taxon>Actinomycetes</taxon>
        <taxon>Mycobacteriales</taxon>
        <taxon>Corynebacteriaceae</taxon>
        <taxon>Corynebacterium</taxon>
    </lineage>
</organism>